<dbReference type="EMBL" id="FRCS01000006">
    <property type="protein sequence ID" value="SHN39415.1"/>
    <property type="molecule type" value="Genomic_DNA"/>
</dbReference>
<gene>
    <name evidence="1" type="ORF">SAMN05443668_106274</name>
</gene>
<dbReference type="STRING" id="134849.SAMN05443668_106274"/>
<evidence type="ECO:0000313" key="2">
    <source>
        <dbReference type="Proteomes" id="UP000184440"/>
    </source>
</evidence>
<dbReference type="AlphaFoldDB" id="A0A1M7R3G8"/>
<proteinExistence type="predicted"/>
<sequence>MIASAVTDAHAIEPVGDVNGQDLVRYSDGSWTLYLAAEAPHALVYLEGPVTPGSRSRPPPR</sequence>
<keyword evidence="2" id="KW-1185">Reference proteome</keyword>
<organism evidence="1 2">
    <name type="scientific">Cryptosporangium aurantiacum</name>
    <dbReference type="NCBI Taxonomy" id="134849"/>
    <lineage>
        <taxon>Bacteria</taxon>
        <taxon>Bacillati</taxon>
        <taxon>Actinomycetota</taxon>
        <taxon>Actinomycetes</taxon>
        <taxon>Cryptosporangiales</taxon>
        <taxon>Cryptosporangiaceae</taxon>
        <taxon>Cryptosporangium</taxon>
    </lineage>
</organism>
<dbReference type="RefSeq" id="WP_073259625.1">
    <property type="nucleotide sequence ID" value="NZ_FRCS01000006.1"/>
</dbReference>
<evidence type="ECO:0000313" key="1">
    <source>
        <dbReference type="EMBL" id="SHN39415.1"/>
    </source>
</evidence>
<protein>
    <submittedName>
        <fullName evidence="1">Uncharacterized protein</fullName>
    </submittedName>
</protein>
<dbReference type="OrthoDB" id="8794394at2"/>
<reference evidence="1 2" key="1">
    <citation type="submission" date="2016-11" db="EMBL/GenBank/DDBJ databases">
        <authorList>
            <person name="Jaros S."/>
            <person name="Januszkiewicz K."/>
            <person name="Wedrychowicz H."/>
        </authorList>
    </citation>
    <scope>NUCLEOTIDE SEQUENCE [LARGE SCALE GENOMIC DNA]</scope>
    <source>
        <strain evidence="1 2">DSM 46144</strain>
    </source>
</reference>
<accession>A0A1M7R3G8</accession>
<name>A0A1M7R3G8_9ACTN</name>
<dbReference type="Proteomes" id="UP000184440">
    <property type="component" value="Unassembled WGS sequence"/>
</dbReference>